<sequence>MDVHLRELFGSFQQQFGVGPGLGPGSGTSLLKIDGVSTAFVKAVFRAAAALYRSNPWKRIKPSHLFGVRVGKDPEWSSGRQPFSVLQVVGGGGSGDLGLNLLRGIRRDGDKKSIPEAGLLRITFGPEADLAPANKKMIKNLGLEISGQNAFPVIDVVYNAGDGDPSFRNPSFEELRWLYACMRAFVQVHPLLQQKENAAIAGLFEDFVQNVDVQWPADDPRAWEITSVRVTLPPPRDDHSEQLGSIPKLSELSDDPSEFNEWSVPRQCVVCEKEVPADKAPRCSRCKAVIYCSHSCQKNHWKEAHKGSCELYKSMMDRDEELEIKGFLFPCFVDHACKWLESMGLHGKGMWRRMCGCFKNCTFGLLPPPEGGSLAGAWGVEHTKYPADVPLVDFITGAEISSMMVLSGWAEYYDLRALPPESPVAAMLSFPLSLYHIITALNVTTKNILSKNREVVVHYLGPEGELDWMPAFAEIGHLLGNSGSLHIIMVGPEVSSSLSGGATLLGRRVRVTFLQGLYQEEAGTLPFPHVVVALNAGLESYNSWMAALEVIKAQSVPAFFTDYAEPCCLNAKQVLRAAGLHISYPVTPNPFRSPVRNQMPSTNVPWFSNGFVFGVNT</sequence>
<keyword evidence="2" id="KW-1185">Reference proteome</keyword>
<gene>
    <name evidence="1" type="ORF">O6H91_02G025100</name>
</gene>
<name>A0ACC2EE11_DIPCM</name>
<evidence type="ECO:0000313" key="1">
    <source>
        <dbReference type="EMBL" id="KAJ7564605.1"/>
    </source>
</evidence>
<protein>
    <submittedName>
        <fullName evidence="1">Uncharacterized protein</fullName>
    </submittedName>
</protein>
<proteinExistence type="predicted"/>
<evidence type="ECO:0000313" key="2">
    <source>
        <dbReference type="Proteomes" id="UP001162992"/>
    </source>
</evidence>
<dbReference type="Proteomes" id="UP001162992">
    <property type="component" value="Chromosome 2"/>
</dbReference>
<accession>A0ACC2EE11</accession>
<dbReference type="EMBL" id="CM055093">
    <property type="protein sequence ID" value="KAJ7564605.1"/>
    <property type="molecule type" value="Genomic_DNA"/>
</dbReference>
<reference evidence="2" key="1">
    <citation type="journal article" date="2024" name="Proc. Natl. Acad. Sci. U.S.A.">
        <title>Extraordinary preservation of gene collinearity over three hundred million years revealed in homosporous lycophytes.</title>
        <authorList>
            <person name="Li C."/>
            <person name="Wickell D."/>
            <person name="Kuo L.Y."/>
            <person name="Chen X."/>
            <person name="Nie B."/>
            <person name="Liao X."/>
            <person name="Peng D."/>
            <person name="Ji J."/>
            <person name="Jenkins J."/>
            <person name="Williams M."/>
            <person name="Shu S."/>
            <person name="Plott C."/>
            <person name="Barry K."/>
            <person name="Rajasekar S."/>
            <person name="Grimwood J."/>
            <person name="Han X."/>
            <person name="Sun S."/>
            <person name="Hou Z."/>
            <person name="He W."/>
            <person name="Dai G."/>
            <person name="Sun C."/>
            <person name="Schmutz J."/>
            <person name="Leebens-Mack J.H."/>
            <person name="Li F.W."/>
            <person name="Wang L."/>
        </authorList>
    </citation>
    <scope>NUCLEOTIDE SEQUENCE [LARGE SCALE GENOMIC DNA]</scope>
    <source>
        <strain evidence="2">cv. PW_Plant_1</strain>
    </source>
</reference>
<organism evidence="1 2">
    <name type="scientific">Diphasiastrum complanatum</name>
    <name type="common">Issler's clubmoss</name>
    <name type="synonym">Lycopodium complanatum</name>
    <dbReference type="NCBI Taxonomy" id="34168"/>
    <lineage>
        <taxon>Eukaryota</taxon>
        <taxon>Viridiplantae</taxon>
        <taxon>Streptophyta</taxon>
        <taxon>Embryophyta</taxon>
        <taxon>Tracheophyta</taxon>
        <taxon>Lycopodiopsida</taxon>
        <taxon>Lycopodiales</taxon>
        <taxon>Lycopodiaceae</taxon>
        <taxon>Lycopodioideae</taxon>
        <taxon>Diphasiastrum</taxon>
    </lineage>
</organism>
<comment type="caution">
    <text evidence="1">The sequence shown here is derived from an EMBL/GenBank/DDBJ whole genome shotgun (WGS) entry which is preliminary data.</text>
</comment>